<dbReference type="RefSeq" id="WP_130914086.1">
    <property type="nucleotide sequence ID" value="NZ_LR215974.1"/>
</dbReference>
<sequence length="179" mass="20673">MKILRFTFALPLGIFLSFLSFYLVNILTNVANLINTSNYPIPSYLSTFISGAVLISTVTYIAPAKRKMFLFIALFIGIIIFISNIVFIKDIQFAFIVGIVASFISVYRDIRNEVKIIEYELNFINSKQIEEINRNEEYISKISQLNIFEQKNETMNDDKNINFSERAKRAINKSKKKLS</sequence>
<feature type="transmembrane region" description="Helical" evidence="1">
    <location>
        <begin position="44"/>
        <end position="62"/>
    </location>
</feature>
<accession>A0A4U8WD33</accession>
<feature type="transmembrane region" description="Helical" evidence="1">
    <location>
        <begin position="93"/>
        <end position="110"/>
    </location>
</feature>
<dbReference type="EMBL" id="LR215974">
    <property type="protein sequence ID" value="VFB03486.1"/>
    <property type="molecule type" value="Genomic_DNA"/>
</dbReference>
<keyword evidence="1" id="KW-0472">Membrane</keyword>
<keyword evidence="1" id="KW-0812">Transmembrane</keyword>
<evidence type="ECO:0000256" key="1">
    <source>
        <dbReference type="SAM" id="Phobius"/>
    </source>
</evidence>
<dbReference type="Proteomes" id="UP000290013">
    <property type="component" value="Chromosome"/>
</dbReference>
<evidence type="ECO:0000313" key="2">
    <source>
        <dbReference type="EMBL" id="VFB03486.1"/>
    </source>
</evidence>
<keyword evidence="1" id="KW-1133">Transmembrane helix</keyword>
<protein>
    <submittedName>
        <fullName evidence="2">Uncharacterized protein</fullName>
    </submittedName>
</protein>
<name>A0A4U8WD33_9FLAO</name>
<evidence type="ECO:0000313" key="3">
    <source>
        <dbReference type="Proteomes" id="UP000290013"/>
    </source>
</evidence>
<dbReference type="KEGG" id="ctai:NCTC12078_01501"/>
<proteinExistence type="predicted"/>
<organism evidence="2 3">
    <name type="scientific">Chryseobacterium taihuense</name>
    <dbReference type="NCBI Taxonomy" id="1141221"/>
    <lineage>
        <taxon>Bacteria</taxon>
        <taxon>Pseudomonadati</taxon>
        <taxon>Bacteroidota</taxon>
        <taxon>Flavobacteriia</taxon>
        <taxon>Flavobacteriales</taxon>
        <taxon>Weeksellaceae</taxon>
        <taxon>Chryseobacterium group</taxon>
        <taxon>Chryseobacterium</taxon>
    </lineage>
</organism>
<reference evidence="2 3" key="1">
    <citation type="submission" date="2019-02" db="EMBL/GenBank/DDBJ databases">
        <authorList>
            <consortium name="Pathogen Informatics"/>
        </authorList>
    </citation>
    <scope>NUCLEOTIDE SEQUENCE [LARGE SCALE GENOMIC DNA]</scope>
    <source>
        <strain evidence="2 3">3012STDY6944375</strain>
    </source>
</reference>
<feature type="transmembrane region" description="Helical" evidence="1">
    <location>
        <begin position="69"/>
        <end position="87"/>
    </location>
</feature>
<gene>
    <name evidence="2" type="ORF">NCTC12078_01501</name>
</gene>
<dbReference type="AlphaFoldDB" id="A0A4U8WD33"/>
<feature type="transmembrane region" description="Helical" evidence="1">
    <location>
        <begin position="7"/>
        <end position="24"/>
    </location>
</feature>